<dbReference type="InterPro" id="IPR001304">
    <property type="entry name" value="C-type_lectin-like"/>
</dbReference>
<protein>
    <submittedName>
        <fullName evidence="3">DUF5018 domain-containing protein</fullName>
    </submittedName>
</protein>
<dbReference type="Gene3D" id="3.10.100.10">
    <property type="entry name" value="Mannose-Binding Protein A, subunit A"/>
    <property type="match status" value="1"/>
</dbReference>
<feature type="domain" description="C-type lectin" evidence="2">
    <location>
        <begin position="122"/>
        <end position="255"/>
    </location>
</feature>
<feature type="chain" id="PRO_5020689633" evidence="1">
    <location>
        <begin position="24"/>
        <end position="270"/>
    </location>
</feature>
<dbReference type="PROSITE" id="PS50041">
    <property type="entry name" value="C_TYPE_LECTIN_2"/>
    <property type="match status" value="1"/>
</dbReference>
<sequence length="270" mass="29301">MVIKNPALFAIFLLLFISCSTDTSDDAPPTGSDQNNISSFIISGVRGTINDQENIISLILPEGTDLTALTPSIGIPTGATINPESDEEGDFSNPVIYAVTAENGEVNAYTVIVDVNVYAFTVGGKSYELIREERTWADAAAFAVSRGGYLIEINDLAENQGVFVEILTNGNFVFENLQRAAVWMGGNDFETEGVWILDGDNDGSGPQFWEGDFNGMAVGGLFNNWGREPDGGEAQNALSMVLRDTPINNAGQWNDLDEVDDRLYFVIEFD</sequence>
<dbReference type="AlphaFoldDB" id="A0A4Q8QFG2"/>
<dbReference type="EMBL" id="SGIU01000001">
    <property type="protein sequence ID" value="TAI48604.1"/>
    <property type="molecule type" value="Genomic_DNA"/>
</dbReference>
<accession>A0A4Q8QFG2</accession>
<keyword evidence="4" id="KW-1185">Reference proteome</keyword>
<evidence type="ECO:0000313" key="3">
    <source>
        <dbReference type="EMBL" id="TAI48604.1"/>
    </source>
</evidence>
<dbReference type="InterPro" id="IPR016187">
    <property type="entry name" value="CTDL_fold"/>
</dbReference>
<comment type="caution">
    <text evidence="3">The sequence shown here is derived from an EMBL/GenBank/DDBJ whole genome shotgun (WGS) entry which is preliminary data.</text>
</comment>
<keyword evidence="1" id="KW-0732">Signal</keyword>
<dbReference type="PROSITE" id="PS51257">
    <property type="entry name" value="PROKAR_LIPOPROTEIN"/>
    <property type="match status" value="1"/>
</dbReference>
<reference evidence="3 4" key="1">
    <citation type="submission" date="2019-02" db="EMBL/GenBank/DDBJ databases">
        <title>Draft genome sequence of Muricauda sp. 176CP4-71.</title>
        <authorList>
            <person name="Park J.-S."/>
        </authorList>
    </citation>
    <scope>NUCLEOTIDE SEQUENCE [LARGE SCALE GENOMIC DNA]</scope>
    <source>
        <strain evidence="3 4">176CP4-71</strain>
    </source>
</reference>
<evidence type="ECO:0000313" key="4">
    <source>
        <dbReference type="Proteomes" id="UP000291981"/>
    </source>
</evidence>
<evidence type="ECO:0000259" key="2">
    <source>
        <dbReference type="PROSITE" id="PS50041"/>
    </source>
</evidence>
<dbReference type="Proteomes" id="UP000291981">
    <property type="component" value="Unassembled WGS sequence"/>
</dbReference>
<evidence type="ECO:0000256" key="1">
    <source>
        <dbReference type="SAM" id="SignalP"/>
    </source>
</evidence>
<dbReference type="RefSeq" id="WP_130608942.1">
    <property type="nucleotide sequence ID" value="NZ_SGIU01000001.1"/>
</dbReference>
<dbReference type="OrthoDB" id="7012117at2"/>
<dbReference type="InterPro" id="IPR016186">
    <property type="entry name" value="C-type_lectin-like/link_sf"/>
</dbReference>
<dbReference type="SUPFAM" id="SSF56436">
    <property type="entry name" value="C-type lectin-like"/>
    <property type="match status" value="1"/>
</dbReference>
<feature type="signal peptide" evidence="1">
    <location>
        <begin position="1"/>
        <end position="23"/>
    </location>
</feature>
<proteinExistence type="predicted"/>
<name>A0A4Q8QFG2_9FLAO</name>
<organism evidence="3 4">
    <name type="scientific">Flagellimonas allohymeniacidonis</name>
    <dbReference type="NCBI Taxonomy" id="2517819"/>
    <lineage>
        <taxon>Bacteria</taxon>
        <taxon>Pseudomonadati</taxon>
        <taxon>Bacteroidota</taxon>
        <taxon>Flavobacteriia</taxon>
        <taxon>Flavobacteriales</taxon>
        <taxon>Flavobacteriaceae</taxon>
        <taxon>Flagellimonas</taxon>
    </lineage>
</organism>
<gene>
    <name evidence="3" type="ORF">EW142_02025</name>
</gene>
<dbReference type="Gene3D" id="2.60.40.2340">
    <property type="match status" value="1"/>
</dbReference>